<evidence type="ECO:0000256" key="12">
    <source>
        <dbReference type="ARBA" id="ARBA00023008"/>
    </source>
</evidence>
<dbReference type="InterPro" id="IPR036257">
    <property type="entry name" value="Cyt_c_oxidase_su2_TM_sf"/>
</dbReference>
<evidence type="ECO:0000256" key="7">
    <source>
        <dbReference type="ARBA" id="ARBA00022723"/>
    </source>
</evidence>
<dbReference type="Gene3D" id="1.10.287.90">
    <property type="match status" value="1"/>
</dbReference>
<evidence type="ECO:0000256" key="14">
    <source>
        <dbReference type="SAM" id="Phobius"/>
    </source>
</evidence>
<evidence type="ECO:0000256" key="9">
    <source>
        <dbReference type="ARBA" id="ARBA00022982"/>
    </source>
</evidence>
<dbReference type="SUPFAM" id="SSF81464">
    <property type="entry name" value="Cytochrome c oxidase subunit II-like, transmembrane region"/>
    <property type="match status" value="1"/>
</dbReference>
<keyword evidence="6 14" id="KW-0812">Transmembrane</keyword>
<feature type="non-terminal residue" evidence="18">
    <location>
        <position position="293"/>
    </location>
</feature>
<dbReference type="PANTHER" id="PTHR22888">
    <property type="entry name" value="CYTOCHROME C OXIDASE, SUBUNIT II"/>
    <property type="match status" value="1"/>
</dbReference>
<evidence type="ECO:0000256" key="10">
    <source>
        <dbReference type="ARBA" id="ARBA00022989"/>
    </source>
</evidence>
<feature type="transmembrane region" description="Helical" evidence="14">
    <location>
        <begin position="89"/>
        <end position="113"/>
    </location>
</feature>
<dbReference type="GO" id="GO:0005507">
    <property type="term" value="F:copper ion binding"/>
    <property type="evidence" value="ECO:0007669"/>
    <property type="project" value="InterPro"/>
</dbReference>
<dbReference type="GO" id="GO:0004129">
    <property type="term" value="F:cytochrome-c oxidase activity"/>
    <property type="evidence" value="ECO:0007669"/>
    <property type="project" value="UniProtKB-EC"/>
</dbReference>
<dbReference type="NCBIfam" id="TIGR02866">
    <property type="entry name" value="CoxB"/>
    <property type="match status" value="1"/>
</dbReference>
<keyword evidence="4" id="KW-0813">Transport</keyword>
<evidence type="ECO:0000259" key="17">
    <source>
        <dbReference type="PROSITE" id="PS51007"/>
    </source>
</evidence>
<dbReference type="Pfam" id="PF02790">
    <property type="entry name" value="COX2_TM"/>
    <property type="match status" value="1"/>
</dbReference>
<evidence type="ECO:0000256" key="4">
    <source>
        <dbReference type="ARBA" id="ARBA00022448"/>
    </source>
</evidence>
<dbReference type="PRINTS" id="PR01166">
    <property type="entry name" value="CYCOXIDASEII"/>
</dbReference>
<evidence type="ECO:0000256" key="5">
    <source>
        <dbReference type="ARBA" id="ARBA00022660"/>
    </source>
</evidence>
<organism evidence="18">
    <name type="scientific">marine metagenome</name>
    <dbReference type="NCBI Taxonomy" id="408172"/>
    <lineage>
        <taxon>unclassified sequences</taxon>
        <taxon>metagenomes</taxon>
        <taxon>ecological metagenomes</taxon>
    </lineage>
</organism>
<feature type="domain" description="Cytochrome c" evidence="17">
    <location>
        <begin position="244"/>
        <end position="293"/>
    </location>
</feature>
<keyword evidence="12" id="KW-0186">Copper</keyword>
<sequence length="293" mass="32830">VFKTIKKFLPILLSLLFVIACGGYDGPQSTFDTHGPVAKEQADLFYLILWAGMVVLVAVELAIVYIYIKYRRKKNSERIPSQIHGNTRLEIIWTVLPVIFLAIVSVPVLSAIWHFGTPPENPDVVVNVEGHQYWFEFEYPDLDVVTANELHIPVGKTILINLDSKDVIHSFWIPQIAGKTDIIPNQGNYMWIQGDDVGMYYGQCAEFCGESHALMRFRVIVETDEDFRAWISQQKSEALVPNDPLEKSGYDIFMSSKGGCGGCHMINGSKKAKGKIGPDLTHFGSRQHMAAGI</sequence>
<feature type="non-terminal residue" evidence="18">
    <location>
        <position position="1"/>
    </location>
</feature>
<dbReference type="PROSITE" id="PS50857">
    <property type="entry name" value="COX2_CUA"/>
    <property type="match status" value="1"/>
</dbReference>
<keyword evidence="5" id="KW-0679">Respiratory chain</keyword>
<keyword evidence="13 14" id="KW-0472">Membrane</keyword>
<proteinExistence type="inferred from homology"/>
<dbReference type="PANTHER" id="PTHR22888:SF10">
    <property type="entry name" value="CYTOCHROME C OXIDASE SUBUNIT 2"/>
    <property type="match status" value="1"/>
</dbReference>
<dbReference type="InterPro" id="IPR034236">
    <property type="entry name" value="CuRO_CcO_Caa3_II"/>
</dbReference>
<evidence type="ECO:0000256" key="1">
    <source>
        <dbReference type="ARBA" id="ARBA00004141"/>
    </source>
</evidence>
<dbReference type="GO" id="GO:0016491">
    <property type="term" value="F:oxidoreductase activity"/>
    <property type="evidence" value="ECO:0007669"/>
    <property type="project" value="InterPro"/>
</dbReference>
<feature type="domain" description="Cytochrome oxidase subunit II transmembrane region profile" evidence="16">
    <location>
        <begin position="22"/>
        <end position="119"/>
    </location>
</feature>
<dbReference type="Gene3D" id="2.60.40.420">
    <property type="entry name" value="Cupredoxins - blue copper proteins"/>
    <property type="match status" value="1"/>
</dbReference>
<dbReference type="SUPFAM" id="SSF49503">
    <property type="entry name" value="Cupredoxins"/>
    <property type="match status" value="1"/>
</dbReference>
<keyword evidence="10 14" id="KW-1133">Transmembrane helix</keyword>
<dbReference type="InterPro" id="IPR045187">
    <property type="entry name" value="CcO_II"/>
</dbReference>
<dbReference type="PROSITE" id="PS00078">
    <property type="entry name" value="COX2"/>
    <property type="match status" value="1"/>
</dbReference>
<dbReference type="PROSITE" id="PS50999">
    <property type="entry name" value="COX2_TM"/>
    <property type="match status" value="1"/>
</dbReference>
<feature type="transmembrane region" description="Helical" evidence="14">
    <location>
        <begin position="47"/>
        <end position="68"/>
    </location>
</feature>
<dbReference type="GO" id="GO:0016020">
    <property type="term" value="C:membrane"/>
    <property type="evidence" value="ECO:0007669"/>
    <property type="project" value="UniProtKB-SubCell"/>
</dbReference>
<dbReference type="InterPro" id="IPR009056">
    <property type="entry name" value="Cyt_c-like_dom"/>
</dbReference>
<evidence type="ECO:0000313" key="18">
    <source>
        <dbReference type="EMBL" id="SVC12079.1"/>
    </source>
</evidence>
<evidence type="ECO:0000256" key="8">
    <source>
        <dbReference type="ARBA" id="ARBA00022967"/>
    </source>
</evidence>
<dbReference type="GO" id="GO:0020037">
    <property type="term" value="F:heme binding"/>
    <property type="evidence" value="ECO:0007669"/>
    <property type="project" value="InterPro"/>
</dbReference>
<keyword evidence="9" id="KW-0249">Electron transport</keyword>
<dbReference type="InterPro" id="IPR008972">
    <property type="entry name" value="Cupredoxin"/>
</dbReference>
<dbReference type="InterPro" id="IPR011759">
    <property type="entry name" value="Cyt_c_oxidase_su2_TM_dom"/>
</dbReference>
<dbReference type="EMBL" id="UINC01074664">
    <property type="protein sequence ID" value="SVC12079.1"/>
    <property type="molecule type" value="Genomic_DNA"/>
</dbReference>
<dbReference type="GO" id="GO:0042773">
    <property type="term" value="P:ATP synthesis coupled electron transport"/>
    <property type="evidence" value="ECO:0007669"/>
    <property type="project" value="TreeGrafter"/>
</dbReference>
<evidence type="ECO:0000256" key="2">
    <source>
        <dbReference type="ARBA" id="ARBA00007866"/>
    </source>
</evidence>
<dbReference type="InterPro" id="IPR001505">
    <property type="entry name" value="Copper_CuA"/>
</dbReference>
<dbReference type="AlphaFoldDB" id="A0A382JK45"/>
<comment type="subcellular location">
    <subcellularLocation>
        <location evidence="1">Membrane</location>
        <topology evidence="1">Multi-pass membrane protein</topology>
    </subcellularLocation>
</comment>
<evidence type="ECO:0000259" key="15">
    <source>
        <dbReference type="PROSITE" id="PS50857"/>
    </source>
</evidence>
<dbReference type="EC" id="7.1.1.9" evidence="3"/>
<feature type="domain" description="Cytochrome oxidase subunit II copper A binding" evidence="15">
    <location>
        <begin position="121"/>
        <end position="233"/>
    </location>
</feature>
<gene>
    <name evidence="18" type="ORF">METZ01_LOCUS264933</name>
</gene>
<name>A0A382JK45_9ZZZZ</name>
<evidence type="ECO:0000256" key="13">
    <source>
        <dbReference type="ARBA" id="ARBA00023136"/>
    </source>
</evidence>
<evidence type="ECO:0000256" key="3">
    <source>
        <dbReference type="ARBA" id="ARBA00012949"/>
    </source>
</evidence>
<keyword evidence="8" id="KW-1278">Translocase</keyword>
<dbReference type="Pfam" id="PF00116">
    <property type="entry name" value="COX2"/>
    <property type="match status" value="1"/>
</dbReference>
<dbReference type="InterPro" id="IPR014222">
    <property type="entry name" value="Cyt_c_oxidase_su2"/>
</dbReference>
<evidence type="ECO:0000256" key="6">
    <source>
        <dbReference type="ARBA" id="ARBA00022692"/>
    </source>
</evidence>
<dbReference type="CDD" id="cd04213">
    <property type="entry name" value="CuRO_CcO_Caa3_II"/>
    <property type="match status" value="1"/>
</dbReference>
<dbReference type="InterPro" id="IPR002429">
    <property type="entry name" value="CcO_II-like_C"/>
</dbReference>
<evidence type="ECO:0000259" key="16">
    <source>
        <dbReference type="PROSITE" id="PS50999"/>
    </source>
</evidence>
<accession>A0A382JK45</accession>
<comment type="similarity">
    <text evidence="2">Belongs to the cytochrome c oxidase subunit 2 family.</text>
</comment>
<protein>
    <recommendedName>
        <fullName evidence="3">cytochrome-c oxidase</fullName>
        <ecNumber evidence="3">7.1.1.9</ecNumber>
    </recommendedName>
</protein>
<keyword evidence="7" id="KW-0479">Metal-binding</keyword>
<keyword evidence="11" id="KW-0408">Iron</keyword>
<evidence type="ECO:0000256" key="11">
    <source>
        <dbReference type="ARBA" id="ARBA00023004"/>
    </source>
</evidence>
<reference evidence="18" key="1">
    <citation type="submission" date="2018-05" db="EMBL/GenBank/DDBJ databases">
        <authorList>
            <person name="Lanie J.A."/>
            <person name="Ng W.-L."/>
            <person name="Kazmierczak K.M."/>
            <person name="Andrzejewski T.M."/>
            <person name="Davidsen T.M."/>
            <person name="Wayne K.J."/>
            <person name="Tettelin H."/>
            <person name="Glass J.I."/>
            <person name="Rusch D."/>
            <person name="Podicherti R."/>
            <person name="Tsui H.-C.T."/>
            <person name="Winkler M.E."/>
        </authorList>
    </citation>
    <scope>NUCLEOTIDE SEQUENCE</scope>
</reference>
<dbReference type="PROSITE" id="PS51007">
    <property type="entry name" value="CYTC"/>
    <property type="match status" value="1"/>
</dbReference>